<dbReference type="SUPFAM" id="SSF47757">
    <property type="entry name" value="Chemotaxis receptor methyltransferase CheR, N-terminal domain"/>
    <property type="match status" value="1"/>
</dbReference>
<dbReference type="Pfam" id="PF01739">
    <property type="entry name" value="CheR"/>
    <property type="match status" value="1"/>
</dbReference>
<organism evidence="2 3">
    <name type="scientific">Niastella yeongjuensis</name>
    <dbReference type="NCBI Taxonomy" id="354355"/>
    <lineage>
        <taxon>Bacteria</taxon>
        <taxon>Pseudomonadati</taxon>
        <taxon>Bacteroidota</taxon>
        <taxon>Chitinophagia</taxon>
        <taxon>Chitinophagales</taxon>
        <taxon>Chitinophagaceae</taxon>
        <taxon>Niastella</taxon>
    </lineage>
</organism>
<dbReference type="Proteomes" id="UP000192610">
    <property type="component" value="Unassembled WGS sequence"/>
</dbReference>
<dbReference type="EMBL" id="LVXG01000034">
    <property type="protein sequence ID" value="OQP44557.1"/>
    <property type="molecule type" value="Genomic_DNA"/>
</dbReference>
<dbReference type="GO" id="GO:0008757">
    <property type="term" value="F:S-adenosylmethionine-dependent methyltransferase activity"/>
    <property type="evidence" value="ECO:0007669"/>
    <property type="project" value="InterPro"/>
</dbReference>
<protein>
    <submittedName>
        <fullName evidence="2">Chemotaxis protein CheR</fullName>
    </submittedName>
</protein>
<keyword evidence="3" id="KW-1185">Reference proteome</keyword>
<dbReference type="InterPro" id="IPR029063">
    <property type="entry name" value="SAM-dependent_MTases_sf"/>
</dbReference>
<gene>
    <name evidence="2" type="ORF">A4H97_09305</name>
</gene>
<dbReference type="OrthoDB" id="9816309at2"/>
<dbReference type="AlphaFoldDB" id="A0A1V9EEI6"/>
<dbReference type="STRING" id="354355.SAMN05660816_03685"/>
<sequence>MIANEEYRQFLESVRFVYGYDFTEYAEASVIRRISAFMDSNKIASLQDLGKMILKDETEFEHFIQEITVNVTEMYRDPLFYKSLRKNVVSRLATYPFIKVWIAGCSTGEEVYSMAILFREEGLLERTVIYATDINQDALQKARDGISSISNMKTYTENYLKAGGKNSFSDYYKAKYNSVMWDKSLRQNIVFSVHNLAMDRSFNEFQLILCRNVLIYFNQSLQNKVINLFYESLCPFGFIGLGNKESLLFSEKQKYFEEVDRKEKIFMRTK</sequence>
<dbReference type="Pfam" id="PF03705">
    <property type="entry name" value="CheR_N"/>
    <property type="match status" value="1"/>
</dbReference>
<dbReference type="InterPro" id="IPR050903">
    <property type="entry name" value="Bact_Chemotaxis_MeTrfase"/>
</dbReference>
<evidence type="ECO:0000259" key="1">
    <source>
        <dbReference type="PROSITE" id="PS50123"/>
    </source>
</evidence>
<evidence type="ECO:0000313" key="3">
    <source>
        <dbReference type="Proteomes" id="UP000192610"/>
    </source>
</evidence>
<proteinExistence type="predicted"/>
<dbReference type="InterPro" id="IPR022641">
    <property type="entry name" value="CheR_N"/>
</dbReference>
<dbReference type="Gene3D" id="3.40.50.150">
    <property type="entry name" value="Vaccinia Virus protein VP39"/>
    <property type="match status" value="1"/>
</dbReference>
<comment type="caution">
    <text evidence="2">The sequence shown here is derived from an EMBL/GenBank/DDBJ whole genome shotgun (WGS) entry which is preliminary data.</text>
</comment>
<dbReference type="SUPFAM" id="SSF53335">
    <property type="entry name" value="S-adenosyl-L-methionine-dependent methyltransferases"/>
    <property type="match status" value="1"/>
</dbReference>
<accession>A0A1V9EEI6</accession>
<dbReference type="PRINTS" id="PR00996">
    <property type="entry name" value="CHERMTFRASE"/>
</dbReference>
<dbReference type="PANTHER" id="PTHR24422">
    <property type="entry name" value="CHEMOTAXIS PROTEIN METHYLTRANSFERASE"/>
    <property type="match status" value="1"/>
</dbReference>
<dbReference type="SMART" id="SM00138">
    <property type="entry name" value="MeTrc"/>
    <property type="match status" value="1"/>
</dbReference>
<reference evidence="3" key="1">
    <citation type="submission" date="2016-04" db="EMBL/GenBank/DDBJ databases">
        <authorList>
            <person name="Chen L."/>
            <person name="Zhuang W."/>
            <person name="Wang G."/>
        </authorList>
    </citation>
    <scope>NUCLEOTIDE SEQUENCE [LARGE SCALE GENOMIC DNA]</scope>
    <source>
        <strain evidence="3">17621</strain>
    </source>
</reference>
<dbReference type="InterPro" id="IPR022642">
    <property type="entry name" value="CheR_C"/>
</dbReference>
<evidence type="ECO:0000313" key="2">
    <source>
        <dbReference type="EMBL" id="OQP44557.1"/>
    </source>
</evidence>
<dbReference type="RefSeq" id="WP_081202612.1">
    <property type="nucleotide sequence ID" value="NZ_FOCZ01000006.1"/>
</dbReference>
<dbReference type="InterPro" id="IPR000780">
    <property type="entry name" value="CheR_MeTrfase"/>
</dbReference>
<name>A0A1V9EEI6_9BACT</name>
<feature type="domain" description="CheR-type methyltransferase" evidence="1">
    <location>
        <begin position="1"/>
        <end position="257"/>
    </location>
</feature>
<dbReference type="PANTHER" id="PTHR24422:SF8">
    <property type="entry name" value="CHEMOTAXIS PROTEIN"/>
    <property type="match status" value="1"/>
</dbReference>
<dbReference type="PROSITE" id="PS50123">
    <property type="entry name" value="CHER"/>
    <property type="match status" value="1"/>
</dbReference>